<dbReference type="EMBL" id="QUSW01000010">
    <property type="protein sequence ID" value="RQP21677.1"/>
    <property type="molecule type" value="Genomic_DNA"/>
</dbReference>
<dbReference type="Gene3D" id="3.30.450.20">
    <property type="entry name" value="PAS domain"/>
    <property type="match status" value="2"/>
</dbReference>
<dbReference type="InterPro" id="IPR003018">
    <property type="entry name" value="GAF"/>
</dbReference>
<comment type="catalytic activity">
    <reaction evidence="1">
        <text>ATP + protein L-histidine = ADP + protein N-phospho-L-histidine.</text>
        <dbReference type="EC" id="2.7.13.3"/>
    </reaction>
</comment>
<dbReference type="PRINTS" id="PR00344">
    <property type="entry name" value="BCTRLSENSOR"/>
</dbReference>
<dbReference type="InterPro" id="IPR036097">
    <property type="entry name" value="HisK_dim/P_sf"/>
</dbReference>
<keyword evidence="4" id="KW-0808">Transferase</keyword>
<dbReference type="SMART" id="SM00387">
    <property type="entry name" value="HATPase_c"/>
    <property type="match status" value="1"/>
</dbReference>
<keyword evidence="6" id="KW-0902">Two-component regulatory system</keyword>
<evidence type="ECO:0000259" key="7">
    <source>
        <dbReference type="PROSITE" id="PS50109"/>
    </source>
</evidence>
<dbReference type="InterPro" id="IPR013655">
    <property type="entry name" value="PAS_fold_3"/>
</dbReference>
<feature type="domain" description="Histidine kinase" evidence="7">
    <location>
        <begin position="447"/>
        <end position="665"/>
    </location>
</feature>
<dbReference type="SUPFAM" id="SSF55874">
    <property type="entry name" value="ATPase domain of HSP90 chaperone/DNA topoisomerase II/histidine kinase"/>
    <property type="match status" value="1"/>
</dbReference>
<accession>A0A3N7HHZ8</accession>
<protein>
    <recommendedName>
        <fullName evidence="2">histidine kinase</fullName>
        <ecNumber evidence="2">2.7.13.3</ecNumber>
    </recommendedName>
</protein>
<dbReference type="CDD" id="cd00082">
    <property type="entry name" value="HisKA"/>
    <property type="match status" value="1"/>
</dbReference>
<sequence>MLIAPLPANEAERLARLHSLAVLDTPADPTLDAITEAAAAQFGCPMALVSLIDEDRQWFKSRQGLDVPQTPREQAFCAHAILDDRVFTVSDARADERFADNPLVTGDPHIRFYAGHPLTVDGQAVGTLCVLDREPHDFTDEQAQTLAHLARAAEACLSREWRQRQLAESEARLREQDARLRHISQHLPGVIFQYELLRDGSSRFPYASEGLREACGLSAEDVSTDAAAFFARLHAEDLDAVSDSIAYSARTLTPWHQEFRVVLPRRGVRWLEWQATPERHDNGHVLWNGFLTDVTARRRTEAALAETQRRLQLAMRILQLGILHVDTEAGLIDLDRRASDDHGLDGAEPQRPLWRWMDNLAMPDRELLQGAMSQALSRQGPVRVVYDVRHPNGALGRVELHMERLDARGRIIGVCRDVTQVERAEQALRDASLVEQRRRDQSDFLARVSHELRTPMTAILGFAQLLGEDDSGRLSAHQKRWLEQIRSGGQHLLALVDDVLDLSRLSAGHHTLRLAPVALDRVLRDCNEFLMPLAADASVDIEFAPSPAGARITADASALRQVLVNVLGNAIKFNRPGGTVTTRVIAEETQCVAEVWDDGPGIPADRLTQVFMPFERAGADGSGVRGTGLGLSIAKELVDAMGGTIEAIRPQGGGTCIRIALPRAADEAEGGAIAREVPLQVHAD</sequence>
<dbReference type="GO" id="GO:0000155">
    <property type="term" value="F:phosphorelay sensor kinase activity"/>
    <property type="evidence" value="ECO:0007669"/>
    <property type="project" value="InterPro"/>
</dbReference>
<dbReference type="Pfam" id="PF02518">
    <property type="entry name" value="HATPase_c"/>
    <property type="match status" value="1"/>
</dbReference>
<dbReference type="SMART" id="SM00065">
    <property type="entry name" value="GAF"/>
    <property type="match status" value="1"/>
</dbReference>
<dbReference type="SMART" id="SM00388">
    <property type="entry name" value="HisKA"/>
    <property type="match status" value="1"/>
</dbReference>
<dbReference type="AlphaFoldDB" id="A0A3N7HHZ8"/>
<reference evidence="9 10" key="1">
    <citation type="submission" date="2018-08" db="EMBL/GenBank/DDBJ databases">
        <authorList>
            <person name="Khan S.A."/>
            <person name="Jeon C.O."/>
            <person name="Chun B.H."/>
            <person name="Jeong S.E."/>
        </authorList>
    </citation>
    <scope>NUCLEOTIDE SEQUENCE [LARGE SCALE GENOMIC DNA]</scope>
    <source>
        <strain evidence="9 10">S-16</strain>
    </source>
</reference>
<gene>
    <name evidence="9" type="ORF">DZC73_27640</name>
</gene>
<dbReference type="CDD" id="cd00130">
    <property type="entry name" value="PAS"/>
    <property type="match status" value="1"/>
</dbReference>
<dbReference type="InterPro" id="IPR000700">
    <property type="entry name" value="PAS-assoc_C"/>
</dbReference>
<dbReference type="SUPFAM" id="SSF55781">
    <property type="entry name" value="GAF domain-like"/>
    <property type="match status" value="1"/>
</dbReference>
<dbReference type="Gene3D" id="3.30.565.10">
    <property type="entry name" value="Histidine kinase-like ATPase, C-terminal domain"/>
    <property type="match status" value="1"/>
</dbReference>
<dbReference type="InterPro" id="IPR005467">
    <property type="entry name" value="His_kinase_dom"/>
</dbReference>
<proteinExistence type="predicted"/>
<dbReference type="InterPro" id="IPR035965">
    <property type="entry name" value="PAS-like_dom_sf"/>
</dbReference>
<dbReference type="InterPro" id="IPR050736">
    <property type="entry name" value="Sensor_HK_Regulatory"/>
</dbReference>
<dbReference type="SMART" id="SM00086">
    <property type="entry name" value="PAC"/>
    <property type="match status" value="2"/>
</dbReference>
<evidence type="ECO:0000259" key="8">
    <source>
        <dbReference type="PROSITE" id="PS50113"/>
    </source>
</evidence>
<dbReference type="OrthoDB" id="9810730at2"/>
<keyword evidence="5" id="KW-0418">Kinase</keyword>
<evidence type="ECO:0000256" key="1">
    <source>
        <dbReference type="ARBA" id="ARBA00000085"/>
    </source>
</evidence>
<evidence type="ECO:0000256" key="2">
    <source>
        <dbReference type="ARBA" id="ARBA00012438"/>
    </source>
</evidence>
<dbReference type="InterPro" id="IPR000014">
    <property type="entry name" value="PAS"/>
</dbReference>
<evidence type="ECO:0000256" key="3">
    <source>
        <dbReference type="ARBA" id="ARBA00022553"/>
    </source>
</evidence>
<dbReference type="InterPro" id="IPR036890">
    <property type="entry name" value="HATPase_C_sf"/>
</dbReference>
<dbReference type="SUPFAM" id="SSF47384">
    <property type="entry name" value="Homodimeric domain of signal transducing histidine kinase"/>
    <property type="match status" value="1"/>
</dbReference>
<dbReference type="EC" id="2.7.13.3" evidence="2"/>
<dbReference type="InterPro" id="IPR003594">
    <property type="entry name" value="HATPase_dom"/>
</dbReference>
<dbReference type="NCBIfam" id="TIGR00229">
    <property type="entry name" value="sensory_box"/>
    <property type="match status" value="1"/>
</dbReference>
<dbReference type="CDD" id="cd00075">
    <property type="entry name" value="HATPase"/>
    <property type="match status" value="1"/>
</dbReference>
<dbReference type="PROSITE" id="PS50109">
    <property type="entry name" value="HIS_KIN"/>
    <property type="match status" value="1"/>
</dbReference>
<dbReference type="Pfam" id="PF08447">
    <property type="entry name" value="PAS_3"/>
    <property type="match status" value="1"/>
</dbReference>
<name>A0A3N7HHZ8_9BURK</name>
<comment type="caution">
    <text evidence="9">The sequence shown here is derived from an EMBL/GenBank/DDBJ whole genome shotgun (WGS) entry which is preliminary data.</text>
</comment>
<dbReference type="Pfam" id="PF01590">
    <property type="entry name" value="GAF"/>
    <property type="match status" value="1"/>
</dbReference>
<dbReference type="Gene3D" id="1.10.287.130">
    <property type="match status" value="1"/>
</dbReference>
<evidence type="ECO:0000313" key="9">
    <source>
        <dbReference type="EMBL" id="RQP21677.1"/>
    </source>
</evidence>
<evidence type="ECO:0000256" key="6">
    <source>
        <dbReference type="ARBA" id="ARBA00023012"/>
    </source>
</evidence>
<dbReference type="RefSeq" id="WP_124543620.1">
    <property type="nucleotide sequence ID" value="NZ_QUSW01000010.1"/>
</dbReference>
<evidence type="ECO:0000256" key="4">
    <source>
        <dbReference type="ARBA" id="ARBA00022679"/>
    </source>
</evidence>
<dbReference type="FunFam" id="1.10.287.130:FF:000001">
    <property type="entry name" value="Two-component sensor histidine kinase"/>
    <property type="match status" value="1"/>
</dbReference>
<dbReference type="Proteomes" id="UP000267464">
    <property type="component" value="Unassembled WGS sequence"/>
</dbReference>
<keyword evidence="10" id="KW-1185">Reference proteome</keyword>
<dbReference type="InterPro" id="IPR004358">
    <property type="entry name" value="Sig_transdc_His_kin-like_C"/>
</dbReference>
<feature type="domain" description="PAC" evidence="8">
    <location>
        <begin position="255"/>
        <end position="306"/>
    </location>
</feature>
<dbReference type="InterPro" id="IPR029016">
    <property type="entry name" value="GAF-like_dom_sf"/>
</dbReference>
<dbReference type="PANTHER" id="PTHR43711">
    <property type="entry name" value="TWO-COMPONENT HISTIDINE KINASE"/>
    <property type="match status" value="1"/>
</dbReference>
<dbReference type="InterPro" id="IPR003661">
    <property type="entry name" value="HisK_dim/P_dom"/>
</dbReference>
<dbReference type="PROSITE" id="PS50113">
    <property type="entry name" value="PAC"/>
    <property type="match status" value="1"/>
</dbReference>
<organism evidence="9 10">
    <name type="scientific">Piscinibacter terrae</name>
    <dbReference type="NCBI Taxonomy" id="2496871"/>
    <lineage>
        <taxon>Bacteria</taxon>
        <taxon>Pseudomonadati</taxon>
        <taxon>Pseudomonadota</taxon>
        <taxon>Betaproteobacteria</taxon>
        <taxon>Burkholderiales</taxon>
        <taxon>Sphaerotilaceae</taxon>
        <taxon>Piscinibacter</taxon>
    </lineage>
</organism>
<dbReference type="Pfam" id="PF00512">
    <property type="entry name" value="HisKA"/>
    <property type="match status" value="1"/>
</dbReference>
<dbReference type="SUPFAM" id="SSF55785">
    <property type="entry name" value="PYP-like sensor domain (PAS domain)"/>
    <property type="match status" value="2"/>
</dbReference>
<keyword evidence="3" id="KW-0597">Phosphoprotein</keyword>
<reference evidence="9 10" key="2">
    <citation type="submission" date="2018-12" db="EMBL/GenBank/DDBJ databases">
        <title>Rhizobacter gummiphilus sp. nov., a rubber-degrading bacterium isolated from the soil of a botanical garden in Japan.</title>
        <authorList>
            <person name="Shunsuke S.S."/>
        </authorList>
    </citation>
    <scope>NUCLEOTIDE SEQUENCE [LARGE SCALE GENOMIC DNA]</scope>
    <source>
        <strain evidence="9 10">S-16</strain>
    </source>
</reference>
<dbReference type="Gene3D" id="3.30.450.40">
    <property type="match status" value="1"/>
</dbReference>
<dbReference type="PANTHER" id="PTHR43711:SF26">
    <property type="entry name" value="SENSOR HISTIDINE KINASE RCSC"/>
    <property type="match status" value="1"/>
</dbReference>
<evidence type="ECO:0000256" key="5">
    <source>
        <dbReference type="ARBA" id="ARBA00022777"/>
    </source>
</evidence>
<evidence type="ECO:0000313" key="10">
    <source>
        <dbReference type="Proteomes" id="UP000267464"/>
    </source>
</evidence>
<dbReference type="InterPro" id="IPR001610">
    <property type="entry name" value="PAC"/>
</dbReference>